<reference evidence="1" key="1">
    <citation type="submission" date="2020-05" db="EMBL/GenBank/DDBJ databases">
        <title>Large-scale comparative analyses of tick genomes elucidate their genetic diversity and vector capacities.</title>
        <authorList>
            <person name="Jia N."/>
            <person name="Wang J."/>
            <person name="Shi W."/>
            <person name="Du L."/>
            <person name="Sun Y."/>
            <person name="Zhan W."/>
            <person name="Jiang J."/>
            <person name="Wang Q."/>
            <person name="Zhang B."/>
            <person name="Ji P."/>
            <person name="Sakyi L.B."/>
            <person name="Cui X."/>
            <person name="Yuan T."/>
            <person name="Jiang B."/>
            <person name="Yang W."/>
            <person name="Lam T.T.-Y."/>
            <person name="Chang Q."/>
            <person name="Ding S."/>
            <person name="Wang X."/>
            <person name="Zhu J."/>
            <person name="Ruan X."/>
            <person name="Zhao L."/>
            <person name="Wei J."/>
            <person name="Que T."/>
            <person name="Du C."/>
            <person name="Cheng J."/>
            <person name="Dai P."/>
            <person name="Han X."/>
            <person name="Huang E."/>
            <person name="Gao Y."/>
            <person name="Liu J."/>
            <person name="Shao H."/>
            <person name="Ye R."/>
            <person name="Li L."/>
            <person name="Wei W."/>
            <person name="Wang X."/>
            <person name="Wang C."/>
            <person name="Yang T."/>
            <person name="Huo Q."/>
            <person name="Li W."/>
            <person name="Guo W."/>
            <person name="Chen H."/>
            <person name="Zhou L."/>
            <person name="Ni X."/>
            <person name="Tian J."/>
            <person name="Zhou Y."/>
            <person name="Sheng Y."/>
            <person name="Liu T."/>
            <person name="Pan Y."/>
            <person name="Xia L."/>
            <person name="Li J."/>
            <person name="Zhao F."/>
            <person name="Cao W."/>
        </authorList>
    </citation>
    <scope>NUCLEOTIDE SEQUENCE</scope>
    <source>
        <strain evidence="1">Hyas-2018</strain>
    </source>
</reference>
<sequence>MVSVTAEWNSALVVVAVVVVSLVSLWRWRRNKFNFFKERGIPGPEPSLISGNFFQLWNRDTIKVLDEWSNKYGDIYGMFNGDAPFLMVKDLELLRRVFIKDFAMFVDRGDVWALMNARPEQRNSVSFAKSDRWKFIRRFISMAFTSAKLRPMVASMNKSVDNCLDLLETRCREAPDGQANAYPLLGCLAFELVAETACGLYLDVQNKPNDQYFSSAKTYVLNVVESFYQRAGQFLTGVRSLVALTCVLERHFGDEPLVALCHKAEPIVAFREKDPSLARPDMLQSLLEAKVPEELLVRSEFRERTNDEGEFLMPVKAIACNAASILTAGFETVSANSSSCVFCLARYLEIQEKVRQEVNAAYEKHGGFTYDAISDLPYTTQVIFETLRLYSPVVAFSPEQKASRDPLAFQPYGIGPRNCVGMKLAQLEMTLIVAKLVHRFRLRLGSKHENGELKMHTHSIIASPKNGVWLTVEKIR</sequence>
<organism evidence="1 2">
    <name type="scientific">Hyalomma asiaticum</name>
    <name type="common">Tick</name>
    <dbReference type="NCBI Taxonomy" id="266040"/>
    <lineage>
        <taxon>Eukaryota</taxon>
        <taxon>Metazoa</taxon>
        <taxon>Ecdysozoa</taxon>
        <taxon>Arthropoda</taxon>
        <taxon>Chelicerata</taxon>
        <taxon>Arachnida</taxon>
        <taxon>Acari</taxon>
        <taxon>Parasitiformes</taxon>
        <taxon>Ixodida</taxon>
        <taxon>Ixodoidea</taxon>
        <taxon>Ixodidae</taxon>
        <taxon>Hyalomminae</taxon>
        <taxon>Hyalomma</taxon>
    </lineage>
</organism>
<comment type="caution">
    <text evidence="1">The sequence shown here is derived from an EMBL/GenBank/DDBJ whole genome shotgun (WGS) entry which is preliminary data.</text>
</comment>
<accession>A0ACB7T9B2</accession>
<name>A0ACB7T9B2_HYAAI</name>
<keyword evidence="2" id="KW-1185">Reference proteome</keyword>
<evidence type="ECO:0000313" key="2">
    <source>
        <dbReference type="Proteomes" id="UP000821845"/>
    </source>
</evidence>
<proteinExistence type="predicted"/>
<dbReference type="Proteomes" id="UP000821845">
    <property type="component" value="Chromosome 10"/>
</dbReference>
<gene>
    <name evidence="1" type="ORF">HPB50_009476</name>
</gene>
<protein>
    <submittedName>
        <fullName evidence="1">Uncharacterized protein</fullName>
    </submittedName>
</protein>
<dbReference type="EMBL" id="CM023490">
    <property type="protein sequence ID" value="KAH6942711.1"/>
    <property type="molecule type" value="Genomic_DNA"/>
</dbReference>
<evidence type="ECO:0000313" key="1">
    <source>
        <dbReference type="EMBL" id="KAH6942711.1"/>
    </source>
</evidence>